<organism evidence="2 3">
    <name type="scientific">Haloarcula onubensis</name>
    <dbReference type="NCBI Taxonomy" id="2950539"/>
    <lineage>
        <taxon>Archaea</taxon>
        <taxon>Methanobacteriati</taxon>
        <taxon>Methanobacteriota</taxon>
        <taxon>Stenosarchaea group</taxon>
        <taxon>Halobacteria</taxon>
        <taxon>Halobacteriales</taxon>
        <taxon>Haloarculaceae</taxon>
        <taxon>Haloarcula</taxon>
    </lineage>
</organism>
<accession>A0ABU2FLP2</accession>
<keyword evidence="3" id="KW-1185">Reference proteome</keyword>
<sequence>MILRVALAVVLTTALLAAVTPAVANAGAERADGAVDRQLAALAAELETMVATDDPTADPGARHVVELRLPGRSLTSAAVTRLRFTSRGGVALATWRVGDGATRSSTRLAGVPVHAAGGGALTLRESGTHRLAFELRSQDGQRVLTVSRLGGEHGA</sequence>
<dbReference type="Proteomes" id="UP001268864">
    <property type="component" value="Unassembled WGS sequence"/>
</dbReference>
<proteinExistence type="predicted"/>
<comment type="caution">
    <text evidence="2">The sequence shown here is derived from an EMBL/GenBank/DDBJ whole genome shotgun (WGS) entry which is preliminary data.</text>
</comment>
<gene>
    <name evidence="2" type="ORF">NDI86_03390</name>
</gene>
<dbReference type="Pfam" id="PF23993">
    <property type="entry name" value="DUF7311"/>
    <property type="match status" value="1"/>
</dbReference>
<evidence type="ECO:0000313" key="2">
    <source>
        <dbReference type="EMBL" id="MDS0281152.1"/>
    </source>
</evidence>
<name>A0ABU2FLP2_9EURY</name>
<reference evidence="2 3" key="1">
    <citation type="submission" date="2022-06" db="EMBL/GenBank/DDBJ databases">
        <title>Halomicroarcula sp. a new haloarchaeum isolate from saline soil.</title>
        <authorList>
            <person name="Strakova D."/>
            <person name="Galisteo C."/>
            <person name="Sanchez-Porro C."/>
            <person name="Ventosa A."/>
        </authorList>
    </citation>
    <scope>NUCLEOTIDE SEQUENCE [LARGE SCALE GENOMIC DNA]</scope>
    <source>
        <strain evidence="2 3">S3CR25-11</strain>
    </source>
</reference>
<protein>
    <recommendedName>
        <fullName evidence="1">DUF7311 domain-containing protein</fullName>
    </recommendedName>
</protein>
<dbReference type="RefSeq" id="WP_310898988.1">
    <property type="nucleotide sequence ID" value="NZ_JAMQOS010000001.1"/>
</dbReference>
<dbReference type="InterPro" id="IPR055735">
    <property type="entry name" value="DUF7311"/>
</dbReference>
<dbReference type="EMBL" id="JAMQOS010000001">
    <property type="protein sequence ID" value="MDS0281152.1"/>
    <property type="molecule type" value="Genomic_DNA"/>
</dbReference>
<evidence type="ECO:0000313" key="3">
    <source>
        <dbReference type="Proteomes" id="UP001268864"/>
    </source>
</evidence>
<evidence type="ECO:0000259" key="1">
    <source>
        <dbReference type="Pfam" id="PF23993"/>
    </source>
</evidence>
<feature type="domain" description="DUF7311" evidence="1">
    <location>
        <begin position="3"/>
        <end position="146"/>
    </location>
</feature>